<dbReference type="EC" id="2.1.1.320" evidence="8"/>
<dbReference type="SUPFAM" id="SSF53335">
    <property type="entry name" value="S-adenosyl-L-methionine-dependent methyltransferases"/>
    <property type="match status" value="1"/>
</dbReference>
<evidence type="ECO:0000313" key="8">
    <source>
        <dbReference type="EMBL" id="KAK1744545.1"/>
    </source>
</evidence>
<keyword evidence="9" id="KW-1185">Reference proteome</keyword>
<dbReference type="GO" id="GO:0035243">
    <property type="term" value="F:protein-arginine omega-N symmetric methyltransferase activity"/>
    <property type="evidence" value="ECO:0007669"/>
    <property type="project" value="UniProtKB-EC"/>
</dbReference>
<organism evidence="8 9">
    <name type="scientific">Skeletonema marinoi</name>
    <dbReference type="NCBI Taxonomy" id="267567"/>
    <lineage>
        <taxon>Eukaryota</taxon>
        <taxon>Sar</taxon>
        <taxon>Stramenopiles</taxon>
        <taxon>Ochrophyta</taxon>
        <taxon>Bacillariophyta</taxon>
        <taxon>Coscinodiscophyceae</taxon>
        <taxon>Thalassiosirophycidae</taxon>
        <taxon>Thalassiosirales</taxon>
        <taxon>Skeletonemataceae</taxon>
        <taxon>Skeletonema</taxon>
        <taxon>Skeletonema marinoi-dohrnii complex</taxon>
    </lineage>
</organism>
<evidence type="ECO:0000256" key="2">
    <source>
        <dbReference type="ARBA" id="ARBA00022679"/>
    </source>
</evidence>
<evidence type="ECO:0000313" key="9">
    <source>
        <dbReference type="Proteomes" id="UP001224775"/>
    </source>
</evidence>
<comment type="caution">
    <text evidence="8">The sequence shown here is derived from an EMBL/GenBank/DDBJ whole genome shotgun (WGS) entry which is preliminary data.</text>
</comment>
<feature type="region of interest" description="Disordered" evidence="4">
    <location>
        <begin position="1"/>
        <end position="29"/>
    </location>
</feature>
<evidence type="ECO:0000259" key="5">
    <source>
        <dbReference type="Pfam" id="PF05185"/>
    </source>
</evidence>
<dbReference type="GO" id="GO:0005829">
    <property type="term" value="C:cytosol"/>
    <property type="evidence" value="ECO:0007669"/>
    <property type="project" value="TreeGrafter"/>
</dbReference>
<dbReference type="InterPro" id="IPR035247">
    <property type="entry name" value="PRMT5_TIM"/>
</dbReference>
<dbReference type="GO" id="GO:0032259">
    <property type="term" value="P:methylation"/>
    <property type="evidence" value="ECO:0007669"/>
    <property type="project" value="UniProtKB-KW"/>
</dbReference>
<dbReference type="Gene3D" id="3.40.50.150">
    <property type="entry name" value="Vaccinia Virus protein VP39"/>
    <property type="match status" value="1"/>
</dbReference>
<dbReference type="Proteomes" id="UP001224775">
    <property type="component" value="Unassembled WGS sequence"/>
</dbReference>
<dbReference type="InterPro" id="IPR025799">
    <property type="entry name" value="Arg_MeTrfase"/>
</dbReference>
<dbReference type="Pfam" id="PF17286">
    <property type="entry name" value="PRMT5_C"/>
    <property type="match status" value="1"/>
</dbReference>
<evidence type="ECO:0000259" key="7">
    <source>
        <dbReference type="Pfam" id="PF17286"/>
    </source>
</evidence>
<dbReference type="AlphaFoldDB" id="A0AAD8YGB4"/>
<dbReference type="Pfam" id="PF05185">
    <property type="entry name" value="PRMT5"/>
    <property type="match status" value="1"/>
</dbReference>
<dbReference type="Gene3D" id="2.70.160.11">
    <property type="entry name" value="Hnrnp arginine n-methyltransferase1"/>
    <property type="match status" value="1"/>
</dbReference>
<accession>A0AAD8YGB4</accession>
<evidence type="ECO:0000256" key="1">
    <source>
        <dbReference type="ARBA" id="ARBA00022603"/>
    </source>
</evidence>
<dbReference type="EMBL" id="JATAAI010000007">
    <property type="protein sequence ID" value="KAK1744545.1"/>
    <property type="molecule type" value="Genomic_DNA"/>
</dbReference>
<reference evidence="8" key="1">
    <citation type="submission" date="2023-06" db="EMBL/GenBank/DDBJ databases">
        <title>Survivors Of The Sea: Transcriptome response of Skeletonema marinoi to long-term dormancy.</title>
        <authorList>
            <person name="Pinder M.I.M."/>
            <person name="Kourtchenko O."/>
            <person name="Robertson E.K."/>
            <person name="Larsson T."/>
            <person name="Maumus F."/>
            <person name="Osuna-Cruz C.M."/>
            <person name="Vancaester E."/>
            <person name="Stenow R."/>
            <person name="Vandepoele K."/>
            <person name="Ploug H."/>
            <person name="Bruchert V."/>
            <person name="Godhe A."/>
            <person name="Topel M."/>
        </authorList>
    </citation>
    <scope>NUCLEOTIDE SEQUENCE</scope>
    <source>
        <strain evidence="8">R05AC</strain>
    </source>
</reference>
<keyword evidence="3" id="KW-0949">S-adenosyl-L-methionine</keyword>
<dbReference type="Pfam" id="PF17285">
    <property type="entry name" value="PRMT5_TIM"/>
    <property type="match status" value="1"/>
</dbReference>
<gene>
    <name evidence="8" type="ORF">QTG54_005078</name>
</gene>
<feature type="compositionally biased region" description="Low complexity" evidence="4">
    <location>
        <begin position="7"/>
        <end position="24"/>
    </location>
</feature>
<keyword evidence="1 8" id="KW-0489">Methyltransferase</keyword>
<feature type="domain" description="PRMT5 TIM barrel" evidence="6">
    <location>
        <begin position="215"/>
        <end position="376"/>
    </location>
</feature>
<name>A0AAD8YGB4_9STRA</name>
<evidence type="ECO:0000259" key="6">
    <source>
        <dbReference type="Pfam" id="PF17285"/>
    </source>
</evidence>
<dbReference type="PANTHER" id="PTHR10738:SF0">
    <property type="entry name" value="PROTEIN ARGININE N-METHYLTRANSFERASE 5"/>
    <property type="match status" value="1"/>
</dbReference>
<feature type="compositionally biased region" description="Polar residues" evidence="4">
    <location>
        <begin position="178"/>
        <end position="187"/>
    </location>
</feature>
<dbReference type="GO" id="GO:0005634">
    <property type="term" value="C:nucleus"/>
    <property type="evidence" value="ECO:0007669"/>
    <property type="project" value="TreeGrafter"/>
</dbReference>
<feature type="domain" description="PRMT5 arginine-N-methyltransferase" evidence="5">
    <location>
        <begin position="391"/>
        <end position="610"/>
    </location>
</feature>
<dbReference type="InterPro" id="IPR029063">
    <property type="entry name" value="SAM-dependent_MTases_sf"/>
</dbReference>
<keyword evidence="2 8" id="KW-0808">Transferase</keyword>
<evidence type="ECO:0000256" key="3">
    <source>
        <dbReference type="ARBA" id="ARBA00022691"/>
    </source>
</evidence>
<sequence length="854" mass="93202">MSSESITLSTTAQSTAASSQQGTSNMICGVSHPENSRNAFLSLQDGRRDGFDYVVTELPVPIGIVAASAAAADGGGVSMGSTTSVRTDVTRMDSRWWSTSVVGIVGDPPHWKTAASTKSTTISSDATGSQLMKALTSSKGVSSKKKQEADKIFWGMLEWASHMCIPAVILPTIPLSDGDSTTEVKISSSDEEDMFDDAPHDKPPQDQAKTPQKKKSLSINSASAKEYARLISQLSTSSICSTSRVQLWIRVPLTLHHLQAYQLLLARCDHSPSVGCMLSITSPLDATELPAITRALHTFMGGGHVKGISWDVSAFLKNKRGYPTLSKSHQYLFQLVYGRLGRTLRTLVEGGLPGELNHEDGGSPTRRYHLQYLAHLRSRAPLPSLLDSEEAVLETPYLDNLQSPLQPLGDHLEYQTYETFEKDPVKYKRYGEAVELALEDGMKEGKFPFVKRVKSNVSYLRHIAAGEDGELGLEDLLLESANKRDGAIVEVDLYEATIFVVGAGRGPLVHESIAAVSRVASSLLAENKALIAKVVAIEKNPSAVLYLQSLKSTHRSWNGGEEYAEQLDLHYPHNCGNDIEFMIQNEECRADIVVSELLGSFGDNELSQNVWMEYKDVNYTAFIAPVSSSRLYSEARCQSSFPAHPEEGPAAPASGMQRALETPDTTTRMDIEDNTSNKTNASAEAAMKINNDRHAHISFRCDPMLGASAGCGYGALNTEIPSVDVKVKEGCEGTNVTIHGFLGSFHSVLYESPSVKSKVGKMKQKSSDGIRLSVISIAPNSFSVGMFSWFPLYFPLKQPLCAPEGSTVNCSVWRRSDDARVWYEWCAEVIDNNGNIWSTSSIHNPGGRSYHVRL</sequence>
<dbReference type="Gene3D" id="3.20.20.150">
    <property type="entry name" value="Divalent-metal-dependent TIM barrel enzymes"/>
    <property type="match status" value="1"/>
</dbReference>
<dbReference type="InterPro" id="IPR035248">
    <property type="entry name" value="PRMT5_C"/>
</dbReference>
<proteinExistence type="predicted"/>
<evidence type="ECO:0000256" key="4">
    <source>
        <dbReference type="SAM" id="MobiDB-lite"/>
    </source>
</evidence>
<dbReference type="PANTHER" id="PTHR10738">
    <property type="entry name" value="PROTEIN ARGININE N-METHYLTRANSFERASE 5"/>
    <property type="match status" value="1"/>
</dbReference>
<feature type="region of interest" description="Disordered" evidence="4">
    <location>
        <begin position="178"/>
        <end position="218"/>
    </location>
</feature>
<feature type="domain" description="PRMT5 oligomerisation" evidence="7">
    <location>
        <begin position="618"/>
        <end position="851"/>
    </location>
</feature>
<dbReference type="InterPro" id="IPR035075">
    <property type="entry name" value="PRMT5"/>
</dbReference>
<protein>
    <submittedName>
        <fullName evidence="8">Protein arginine N-methyltransferase 5</fullName>
        <ecNumber evidence="8">2.1.1.320</ecNumber>
    </submittedName>
</protein>
<dbReference type="GO" id="GO:0006355">
    <property type="term" value="P:regulation of DNA-templated transcription"/>
    <property type="evidence" value="ECO:0007669"/>
    <property type="project" value="TreeGrafter"/>
</dbReference>